<organism evidence="3 4">
    <name type="scientific">Trifolium pratense</name>
    <name type="common">Red clover</name>
    <dbReference type="NCBI Taxonomy" id="57577"/>
    <lineage>
        <taxon>Eukaryota</taxon>
        <taxon>Viridiplantae</taxon>
        <taxon>Streptophyta</taxon>
        <taxon>Embryophyta</taxon>
        <taxon>Tracheophyta</taxon>
        <taxon>Spermatophyta</taxon>
        <taxon>Magnoliopsida</taxon>
        <taxon>eudicotyledons</taxon>
        <taxon>Gunneridae</taxon>
        <taxon>Pentapetalae</taxon>
        <taxon>rosids</taxon>
        <taxon>fabids</taxon>
        <taxon>Fabales</taxon>
        <taxon>Fabaceae</taxon>
        <taxon>Papilionoideae</taxon>
        <taxon>50 kb inversion clade</taxon>
        <taxon>NPAAA clade</taxon>
        <taxon>Hologalegina</taxon>
        <taxon>IRL clade</taxon>
        <taxon>Trifolieae</taxon>
        <taxon>Trifolium</taxon>
    </lineage>
</organism>
<gene>
    <name evidence="3" type="ORF">L195_g045607</name>
</gene>
<evidence type="ECO:0000256" key="2">
    <source>
        <dbReference type="SAM" id="MobiDB-lite"/>
    </source>
</evidence>
<reference evidence="3 4" key="2">
    <citation type="journal article" date="2017" name="Front. Plant Sci.">
        <title>Gene Classification and Mining of Molecular Markers Useful in Red Clover (Trifolium pratense) Breeding.</title>
        <authorList>
            <person name="Istvanek J."/>
            <person name="Dluhosova J."/>
            <person name="Dluhos P."/>
            <person name="Patkova L."/>
            <person name="Nedelnik J."/>
            <person name="Repkova J."/>
        </authorList>
    </citation>
    <scope>NUCLEOTIDE SEQUENCE [LARGE SCALE GENOMIC DNA]</scope>
    <source>
        <strain evidence="4">cv. Tatra</strain>
        <tissue evidence="3">Young leaves</tissue>
    </source>
</reference>
<dbReference type="EMBL" id="ASHM01059959">
    <property type="protein sequence ID" value="PNX89487.1"/>
    <property type="molecule type" value="Genomic_DNA"/>
</dbReference>
<proteinExistence type="predicted"/>
<name>A0A2K3MFC5_TRIPR</name>
<dbReference type="InterPro" id="IPR050804">
    <property type="entry name" value="MCC"/>
</dbReference>
<dbReference type="AlphaFoldDB" id="A0A2K3MFC5"/>
<comment type="caution">
    <text evidence="3">The sequence shown here is derived from an EMBL/GenBank/DDBJ whole genome shotgun (WGS) entry which is preliminary data.</text>
</comment>
<feature type="coiled-coil region" evidence="1">
    <location>
        <begin position="173"/>
        <end position="207"/>
    </location>
</feature>
<accession>A0A2K3MFC5</accession>
<feature type="compositionally biased region" description="Polar residues" evidence="2">
    <location>
        <begin position="31"/>
        <end position="44"/>
    </location>
</feature>
<protein>
    <recommendedName>
        <fullName evidence="5">Ubiquitin carboxyl-terminal hydrolase family protein</fullName>
    </recommendedName>
</protein>
<evidence type="ECO:0008006" key="5">
    <source>
        <dbReference type="Google" id="ProtNLM"/>
    </source>
</evidence>
<reference evidence="3 4" key="1">
    <citation type="journal article" date="2014" name="Am. J. Bot.">
        <title>Genome assembly and annotation for red clover (Trifolium pratense; Fabaceae).</title>
        <authorList>
            <person name="Istvanek J."/>
            <person name="Jaros M."/>
            <person name="Krenek A."/>
            <person name="Repkova J."/>
        </authorList>
    </citation>
    <scope>NUCLEOTIDE SEQUENCE [LARGE SCALE GENOMIC DNA]</scope>
    <source>
        <strain evidence="4">cv. Tatra</strain>
        <tissue evidence="3">Young leaves</tissue>
    </source>
</reference>
<keyword evidence="1" id="KW-0175">Coiled coil</keyword>
<dbReference type="PANTHER" id="PTHR46236:SF36">
    <property type="entry name" value="MATH (MEPRIN AND TRAF-C-LIKE) DOMAIN PROTEIN"/>
    <property type="match status" value="1"/>
</dbReference>
<dbReference type="Proteomes" id="UP000236291">
    <property type="component" value="Unassembled WGS sequence"/>
</dbReference>
<evidence type="ECO:0000256" key="1">
    <source>
        <dbReference type="SAM" id="Coils"/>
    </source>
</evidence>
<feature type="region of interest" description="Disordered" evidence="2">
    <location>
        <begin position="31"/>
        <end position="52"/>
    </location>
</feature>
<evidence type="ECO:0000313" key="4">
    <source>
        <dbReference type="Proteomes" id="UP000236291"/>
    </source>
</evidence>
<dbReference type="PANTHER" id="PTHR46236">
    <property type="entry name" value="TRAF-LIKE SUPERFAMILY PROTEIN"/>
    <property type="match status" value="1"/>
</dbReference>
<feature type="non-terminal residue" evidence="3">
    <location>
        <position position="1"/>
    </location>
</feature>
<evidence type="ECO:0000313" key="3">
    <source>
        <dbReference type="EMBL" id="PNX89487.1"/>
    </source>
</evidence>
<sequence length="236" mass="26736">EKGFLEKDTCIVGAEVFVCKSTLEEPVNQASNLTVSEATGSQNGEVEVPMPNPEVQDPKLETISPVSTHIDAELFSPTIEELMDFSTIGQLEEACTDTSPLIERPSKRSRHFNYFAFAALGRILYFLKTRKVKDMNEQACKDLQVLWDELKKFRFDVSWLEPHVQYALGMKSYVEKAFEIEKLKKNVAALELETERLKAKLVAAEVNIDIEKDLLKAKGFEERDLDSELGCGSWRP</sequence>